<reference evidence="2 3" key="1">
    <citation type="submission" date="2016-10" db="EMBL/GenBank/DDBJ databases">
        <title>Genome sequence of a sulfur-reducing bacterium Desulfurobacterium indicum K6013.</title>
        <authorList>
            <person name="Cao J."/>
            <person name="Shao Z."/>
            <person name="Alain K."/>
            <person name="Jebbar M."/>
        </authorList>
    </citation>
    <scope>NUCLEOTIDE SEQUENCE [LARGE SCALE GENOMIC DNA]</scope>
    <source>
        <strain evidence="2 3">K6013</strain>
    </source>
</reference>
<dbReference type="GO" id="GO:0070403">
    <property type="term" value="F:NAD+ binding"/>
    <property type="evidence" value="ECO:0007669"/>
    <property type="project" value="InterPro"/>
</dbReference>
<dbReference type="PANTHER" id="PTHR11085:SF10">
    <property type="entry name" value="NAD-DEPENDENT PROTEIN DEACYLASE SIRTUIN-5, MITOCHONDRIAL-RELATED"/>
    <property type="match status" value="1"/>
</dbReference>
<name>A0A1R1MM62_9BACT</name>
<dbReference type="Gene3D" id="3.30.1600.10">
    <property type="entry name" value="SIR2/SIRT2 'Small Domain"/>
    <property type="match status" value="1"/>
</dbReference>
<dbReference type="PANTHER" id="PTHR11085">
    <property type="entry name" value="NAD-DEPENDENT PROTEIN DEACYLASE SIRTUIN-5, MITOCHONDRIAL-RELATED"/>
    <property type="match status" value="1"/>
</dbReference>
<keyword evidence="3" id="KW-1185">Reference proteome</keyword>
<dbReference type="InterPro" id="IPR029035">
    <property type="entry name" value="DHS-like_NAD/FAD-binding_dom"/>
</dbReference>
<protein>
    <submittedName>
        <fullName evidence="2">Uncharacterized protein</fullName>
    </submittedName>
</protein>
<dbReference type="GO" id="GO:0017136">
    <property type="term" value="F:histone deacetylase activity, NAD-dependent"/>
    <property type="evidence" value="ECO:0007669"/>
    <property type="project" value="TreeGrafter"/>
</dbReference>
<gene>
    <name evidence="2" type="ORF">BLW93_03060</name>
</gene>
<comment type="caution">
    <text evidence="2">The sequence shown here is derived from an EMBL/GenBank/DDBJ whole genome shotgun (WGS) entry which is preliminary data.</text>
</comment>
<dbReference type="STRING" id="1914305.BLW93_03060"/>
<dbReference type="InterPro" id="IPR003000">
    <property type="entry name" value="Sirtuin"/>
</dbReference>
<keyword evidence="1" id="KW-0808">Transferase</keyword>
<dbReference type="InterPro" id="IPR026591">
    <property type="entry name" value="Sirtuin_cat_small_dom_sf"/>
</dbReference>
<accession>A0A1R1MM62</accession>
<evidence type="ECO:0000256" key="1">
    <source>
        <dbReference type="ARBA" id="ARBA00022679"/>
    </source>
</evidence>
<sequence length="70" mass="7642">MIVLKFYSPNGLSEGIKMELSRLIKNAKKIVFFTGAGISAESGIPTFRGKDGLWNKYSPSELAGCVNNFV</sequence>
<dbReference type="EMBL" id="MOEN01000007">
    <property type="protein sequence ID" value="OMH40905.1"/>
    <property type="molecule type" value="Genomic_DNA"/>
</dbReference>
<dbReference type="SUPFAM" id="SSF52467">
    <property type="entry name" value="DHS-like NAD/FAD-binding domain"/>
    <property type="match status" value="1"/>
</dbReference>
<dbReference type="InterPro" id="IPR050134">
    <property type="entry name" value="NAD-dep_sirtuin_deacylases"/>
</dbReference>
<evidence type="ECO:0000313" key="2">
    <source>
        <dbReference type="EMBL" id="OMH40905.1"/>
    </source>
</evidence>
<organism evidence="2 3">
    <name type="scientific">Desulfurobacterium indicum</name>
    <dbReference type="NCBI Taxonomy" id="1914305"/>
    <lineage>
        <taxon>Bacteria</taxon>
        <taxon>Pseudomonadati</taxon>
        <taxon>Aquificota</taxon>
        <taxon>Aquificia</taxon>
        <taxon>Desulfurobacteriales</taxon>
        <taxon>Desulfurobacteriaceae</taxon>
        <taxon>Desulfurobacterium</taxon>
    </lineage>
</organism>
<dbReference type="AlphaFoldDB" id="A0A1R1MM62"/>
<evidence type="ECO:0000313" key="3">
    <source>
        <dbReference type="Proteomes" id="UP000187408"/>
    </source>
</evidence>
<dbReference type="Pfam" id="PF02146">
    <property type="entry name" value="SIR2"/>
    <property type="match status" value="1"/>
</dbReference>
<dbReference type="Gene3D" id="3.40.50.1220">
    <property type="entry name" value="TPP-binding domain"/>
    <property type="match status" value="1"/>
</dbReference>
<dbReference type="Proteomes" id="UP000187408">
    <property type="component" value="Unassembled WGS sequence"/>
</dbReference>
<proteinExistence type="predicted"/>